<keyword evidence="4" id="KW-1185">Reference proteome</keyword>
<evidence type="ECO:0000313" key="4">
    <source>
        <dbReference type="Proteomes" id="UP000627715"/>
    </source>
</evidence>
<dbReference type="AlphaFoldDB" id="A0A917LPY8"/>
<comment type="caution">
    <text evidence="3">The sequence shown here is derived from an EMBL/GenBank/DDBJ whole genome shotgun (WGS) entry which is preliminary data.</text>
</comment>
<dbReference type="EMBL" id="BMIY01000002">
    <property type="protein sequence ID" value="GGG50940.1"/>
    <property type="molecule type" value="Genomic_DNA"/>
</dbReference>
<gene>
    <name evidence="3" type="ORF">GCM10011403_05080</name>
</gene>
<dbReference type="RefSeq" id="WP_068811571.1">
    <property type="nucleotide sequence ID" value="NZ_BMIY01000002.1"/>
</dbReference>
<evidence type="ECO:0000313" key="3">
    <source>
        <dbReference type="EMBL" id="GGG50940.1"/>
    </source>
</evidence>
<dbReference type="InterPro" id="IPR024311">
    <property type="entry name" value="Lipocalin-like"/>
</dbReference>
<reference evidence="3" key="2">
    <citation type="submission" date="2020-09" db="EMBL/GenBank/DDBJ databases">
        <authorList>
            <person name="Sun Q."/>
            <person name="Zhou Y."/>
        </authorList>
    </citation>
    <scope>NUCLEOTIDE SEQUENCE</scope>
    <source>
        <strain evidence="3">CGMCC 1.15425</strain>
    </source>
</reference>
<feature type="domain" description="Lipocalin-like" evidence="2">
    <location>
        <begin position="39"/>
        <end position="162"/>
    </location>
</feature>
<name>A0A917LPY8_9GAMM</name>
<accession>A0A917LPY8</accession>
<feature type="signal peptide" evidence="1">
    <location>
        <begin position="1"/>
        <end position="25"/>
    </location>
</feature>
<evidence type="ECO:0000259" key="2">
    <source>
        <dbReference type="Pfam" id="PF13924"/>
    </source>
</evidence>
<keyword evidence="1" id="KW-0732">Signal</keyword>
<dbReference type="Proteomes" id="UP000627715">
    <property type="component" value="Unassembled WGS sequence"/>
</dbReference>
<sequence length="165" mass="18522">MQRLFQVSPVLWALLAIFSSNQAMAADSDELAAVKQQFVGHYELVSFVSFRENGDVVDNNYVGRIMYDDNDEMSAQGMPKDLPERAAQSSERISGGFAYWGSVSWDIANGIVTHHVTGSPTRGSWVGEDNVRYYEFTDDGLLKLSMKDEDGRLIGTLTWRRIESN</sequence>
<evidence type="ECO:0000256" key="1">
    <source>
        <dbReference type="SAM" id="SignalP"/>
    </source>
</evidence>
<dbReference type="OrthoDB" id="118834at2"/>
<protein>
    <recommendedName>
        <fullName evidence="2">Lipocalin-like domain-containing protein</fullName>
    </recommendedName>
</protein>
<organism evidence="3 4">
    <name type="scientific">Pseudohongiella nitratireducens</name>
    <dbReference type="NCBI Taxonomy" id="1768907"/>
    <lineage>
        <taxon>Bacteria</taxon>
        <taxon>Pseudomonadati</taxon>
        <taxon>Pseudomonadota</taxon>
        <taxon>Gammaproteobacteria</taxon>
        <taxon>Pseudomonadales</taxon>
        <taxon>Pseudohongiellaceae</taxon>
        <taxon>Pseudohongiella</taxon>
    </lineage>
</organism>
<feature type="chain" id="PRO_5037479177" description="Lipocalin-like domain-containing protein" evidence="1">
    <location>
        <begin position="26"/>
        <end position="165"/>
    </location>
</feature>
<proteinExistence type="predicted"/>
<reference evidence="3" key="1">
    <citation type="journal article" date="2014" name="Int. J. Syst. Evol. Microbiol.">
        <title>Complete genome sequence of Corynebacterium casei LMG S-19264T (=DSM 44701T), isolated from a smear-ripened cheese.</title>
        <authorList>
            <consortium name="US DOE Joint Genome Institute (JGI-PGF)"/>
            <person name="Walter F."/>
            <person name="Albersmeier A."/>
            <person name="Kalinowski J."/>
            <person name="Ruckert C."/>
        </authorList>
    </citation>
    <scope>NUCLEOTIDE SEQUENCE</scope>
    <source>
        <strain evidence="3">CGMCC 1.15425</strain>
    </source>
</reference>
<dbReference type="Pfam" id="PF13924">
    <property type="entry name" value="Lipocalin_5"/>
    <property type="match status" value="1"/>
</dbReference>